<keyword evidence="1" id="KW-0472">Membrane</keyword>
<dbReference type="Proteomes" id="UP001642484">
    <property type="component" value="Unassembled WGS sequence"/>
</dbReference>
<reference evidence="3 4" key="1">
    <citation type="submission" date="2024-02" db="EMBL/GenBank/DDBJ databases">
        <authorList>
            <person name="Chen Y."/>
            <person name="Shah S."/>
            <person name="Dougan E. K."/>
            <person name="Thang M."/>
            <person name="Chan C."/>
        </authorList>
    </citation>
    <scope>NUCLEOTIDE SEQUENCE [LARGE SCALE GENOMIC DNA]</scope>
</reference>
<feature type="chain" id="PRO_5045903498" evidence="2">
    <location>
        <begin position="22"/>
        <end position="264"/>
    </location>
</feature>
<name>A0ABP0JZY5_9DINO</name>
<comment type="caution">
    <text evidence="3">The sequence shown here is derived from an EMBL/GenBank/DDBJ whole genome shotgun (WGS) entry which is preliminary data.</text>
</comment>
<protein>
    <submittedName>
        <fullName evidence="3">Uncharacterized protein</fullName>
    </submittedName>
</protein>
<feature type="signal peptide" evidence="2">
    <location>
        <begin position="1"/>
        <end position="21"/>
    </location>
</feature>
<keyword evidence="1" id="KW-1133">Transmembrane helix</keyword>
<proteinExistence type="predicted"/>
<feature type="transmembrane region" description="Helical" evidence="1">
    <location>
        <begin position="216"/>
        <end position="236"/>
    </location>
</feature>
<keyword evidence="4" id="KW-1185">Reference proteome</keyword>
<evidence type="ECO:0000313" key="4">
    <source>
        <dbReference type="Proteomes" id="UP001642484"/>
    </source>
</evidence>
<organism evidence="3 4">
    <name type="scientific">Durusdinium trenchii</name>
    <dbReference type="NCBI Taxonomy" id="1381693"/>
    <lineage>
        <taxon>Eukaryota</taxon>
        <taxon>Sar</taxon>
        <taxon>Alveolata</taxon>
        <taxon>Dinophyceae</taxon>
        <taxon>Suessiales</taxon>
        <taxon>Symbiodiniaceae</taxon>
        <taxon>Durusdinium</taxon>
    </lineage>
</organism>
<gene>
    <name evidence="3" type="ORF">CCMP2556_LOCUS13834</name>
</gene>
<keyword evidence="1" id="KW-0812">Transmembrane</keyword>
<evidence type="ECO:0000313" key="3">
    <source>
        <dbReference type="EMBL" id="CAK9019892.1"/>
    </source>
</evidence>
<keyword evidence="2" id="KW-0732">Signal</keyword>
<sequence length="264" mass="28820">MTRFAMALGALAFLWTIPAAATGTGYQKYISQYAGDYLHQFGQGSGYQDYIQTYTGMKSGAQTEEDTQPISLMADMSEGHTDKQESPSGAGYQKYMAQYANDFQKYMQGQGKGGAQGGDYQKYMAQFANDFEKYLQGQGKGGDYQKYMSQHMDDFQKYMQGQGKSTQSGEDKIGHVVEQKLKKDEGKDAGSSEAHHGACKKTASVILAEEASSPPAALLGAPLLLLVLGGMAAIYIERQRGLLRHTEPQQPEGYLQLESVSESA</sequence>
<evidence type="ECO:0000256" key="2">
    <source>
        <dbReference type="SAM" id="SignalP"/>
    </source>
</evidence>
<accession>A0ABP0JZY5</accession>
<evidence type="ECO:0000256" key="1">
    <source>
        <dbReference type="SAM" id="Phobius"/>
    </source>
</evidence>
<dbReference type="EMBL" id="CAXAMN010006991">
    <property type="protein sequence ID" value="CAK9019892.1"/>
    <property type="molecule type" value="Genomic_DNA"/>
</dbReference>